<dbReference type="Proteomes" id="UP000663866">
    <property type="component" value="Unassembled WGS sequence"/>
</dbReference>
<dbReference type="Proteomes" id="UP000663856">
    <property type="component" value="Unassembled WGS sequence"/>
</dbReference>
<keyword evidence="3" id="KW-1185">Reference proteome</keyword>
<organism evidence="2 3">
    <name type="scientific">Rotaria magnacalcarata</name>
    <dbReference type="NCBI Taxonomy" id="392030"/>
    <lineage>
        <taxon>Eukaryota</taxon>
        <taxon>Metazoa</taxon>
        <taxon>Spiralia</taxon>
        <taxon>Gnathifera</taxon>
        <taxon>Rotifera</taxon>
        <taxon>Eurotatoria</taxon>
        <taxon>Bdelloidea</taxon>
        <taxon>Philodinida</taxon>
        <taxon>Philodinidae</taxon>
        <taxon>Rotaria</taxon>
    </lineage>
</organism>
<evidence type="ECO:0000313" key="3">
    <source>
        <dbReference type="Proteomes" id="UP000663866"/>
    </source>
</evidence>
<gene>
    <name evidence="2" type="ORF">OVN521_LOCUS44814</name>
    <name evidence="1" type="ORF">WKI299_LOCUS36095</name>
</gene>
<protein>
    <submittedName>
        <fullName evidence="2">Uncharacterized protein</fullName>
    </submittedName>
</protein>
<name>A0A821B9G1_9BILA</name>
<proteinExistence type="predicted"/>
<comment type="caution">
    <text evidence="2">The sequence shown here is derived from an EMBL/GenBank/DDBJ whole genome shotgun (WGS) entry which is preliminary data.</text>
</comment>
<dbReference type="EMBL" id="CAJOBG010070415">
    <property type="protein sequence ID" value="CAF4591715.1"/>
    <property type="molecule type" value="Genomic_DNA"/>
</dbReference>
<dbReference type="EMBL" id="CAJNRF010017494">
    <property type="protein sequence ID" value="CAF2232500.1"/>
    <property type="molecule type" value="Genomic_DNA"/>
</dbReference>
<evidence type="ECO:0000313" key="1">
    <source>
        <dbReference type="EMBL" id="CAF2232500.1"/>
    </source>
</evidence>
<sequence>MVHDNKKVKLDVKNNKLKPKAKGLQINEIIK</sequence>
<dbReference type="AlphaFoldDB" id="A0A821B9G1"/>
<reference evidence="2" key="1">
    <citation type="submission" date="2021-02" db="EMBL/GenBank/DDBJ databases">
        <authorList>
            <person name="Nowell W R."/>
        </authorList>
    </citation>
    <scope>NUCLEOTIDE SEQUENCE</scope>
</reference>
<accession>A0A821B9G1</accession>
<feature type="non-terminal residue" evidence="2">
    <location>
        <position position="31"/>
    </location>
</feature>
<evidence type="ECO:0000313" key="2">
    <source>
        <dbReference type="EMBL" id="CAF4591715.1"/>
    </source>
</evidence>